<keyword evidence="1" id="KW-0723">Serine/threonine-protein kinase</keyword>
<sequence length="167" mass="18234">MSVLTKGRNVFGWPLDQDSKEVGRARELVRKALSDYELDDELRGDVELVVSELVTNAVVHGAAQIELAVHVLYDRIRVCVTDASPQPLIPGQPASHDERGRGLAIVQSYGRLWVCARHPGKEVWAEFLRPSTELPLSLMACIPGHSTSTGCGVPCSGFSAFMFSPPH</sequence>
<keyword evidence="3" id="KW-0067">ATP-binding</keyword>
<dbReference type="Pfam" id="PF13581">
    <property type="entry name" value="HATPase_c_2"/>
    <property type="match status" value="1"/>
</dbReference>
<reference evidence="3 4" key="1">
    <citation type="submission" date="2024-10" db="EMBL/GenBank/DDBJ databases">
        <title>The Natural Products Discovery Center: Release of the First 8490 Sequenced Strains for Exploring Actinobacteria Biosynthetic Diversity.</title>
        <authorList>
            <person name="Kalkreuter E."/>
            <person name="Kautsar S.A."/>
            <person name="Yang D."/>
            <person name="Bader C.D."/>
            <person name="Teijaro C.N."/>
            <person name="Fluegel L."/>
            <person name="Davis C.M."/>
            <person name="Simpson J.R."/>
            <person name="Lauterbach L."/>
            <person name="Steele A.D."/>
            <person name="Gui C."/>
            <person name="Meng S."/>
            <person name="Li G."/>
            <person name="Viehrig K."/>
            <person name="Ye F."/>
            <person name="Su P."/>
            <person name="Kiefer A.F."/>
            <person name="Nichols A."/>
            <person name="Cepeda A.J."/>
            <person name="Yan W."/>
            <person name="Fan B."/>
            <person name="Jiang Y."/>
            <person name="Adhikari A."/>
            <person name="Zheng C.-J."/>
            <person name="Schuster L."/>
            <person name="Cowan T.M."/>
            <person name="Smanski M.J."/>
            <person name="Chevrette M.G."/>
            <person name="De Carvalho L.P.S."/>
            <person name="Shen B."/>
        </authorList>
    </citation>
    <scope>NUCLEOTIDE SEQUENCE [LARGE SCALE GENOMIC DNA]</scope>
    <source>
        <strain evidence="3 4">NPDC050545</strain>
    </source>
</reference>
<keyword evidence="1" id="KW-0418">Kinase</keyword>
<accession>A0ABW7ZEC4</accession>
<dbReference type="Gene3D" id="3.30.565.10">
    <property type="entry name" value="Histidine kinase-like ATPase, C-terminal domain"/>
    <property type="match status" value="1"/>
</dbReference>
<dbReference type="InterPro" id="IPR036890">
    <property type="entry name" value="HATPase_C_sf"/>
</dbReference>
<dbReference type="SUPFAM" id="SSF55874">
    <property type="entry name" value="ATPase domain of HSP90 chaperone/DNA topoisomerase II/histidine kinase"/>
    <property type="match status" value="1"/>
</dbReference>
<dbReference type="InterPro" id="IPR050267">
    <property type="entry name" value="Anti-sigma-factor_SerPK"/>
</dbReference>
<evidence type="ECO:0000259" key="2">
    <source>
        <dbReference type="Pfam" id="PF13581"/>
    </source>
</evidence>
<protein>
    <submittedName>
        <fullName evidence="3">ATP-binding protein</fullName>
    </submittedName>
</protein>
<name>A0ABW7ZEC4_9ACTN</name>
<dbReference type="InterPro" id="IPR003594">
    <property type="entry name" value="HATPase_dom"/>
</dbReference>
<dbReference type="EMBL" id="JBITGY010000018">
    <property type="protein sequence ID" value="MFI6505279.1"/>
    <property type="molecule type" value="Genomic_DNA"/>
</dbReference>
<dbReference type="PANTHER" id="PTHR35526">
    <property type="entry name" value="ANTI-SIGMA-F FACTOR RSBW-RELATED"/>
    <property type="match status" value="1"/>
</dbReference>
<gene>
    <name evidence="3" type="ORF">ACIBG2_48415</name>
</gene>
<dbReference type="RefSeq" id="WP_397091358.1">
    <property type="nucleotide sequence ID" value="NZ_JBITGY010000018.1"/>
</dbReference>
<dbReference type="Proteomes" id="UP001612741">
    <property type="component" value="Unassembled WGS sequence"/>
</dbReference>
<organism evidence="3 4">
    <name type="scientific">Nonomuraea typhae</name>
    <dbReference type="NCBI Taxonomy" id="2603600"/>
    <lineage>
        <taxon>Bacteria</taxon>
        <taxon>Bacillati</taxon>
        <taxon>Actinomycetota</taxon>
        <taxon>Actinomycetes</taxon>
        <taxon>Streptosporangiales</taxon>
        <taxon>Streptosporangiaceae</taxon>
        <taxon>Nonomuraea</taxon>
    </lineage>
</organism>
<proteinExistence type="predicted"/>
<feature type="domain" description="Histidine kinase/HSP90-like ATPase" evidence="2">
    <location>
        <begin position="20"/>
        <end position="108"/>
    </location>
</feature>
<keyword evidence="4" id="KW-1185">Reference proteome</keyword>
<evidence type="ECO:0000313" key="3">
    <source>
        <dbReference type="EMBL" id="MFI6505279.1"/>
    </source>
</evidence>
<evidence type="ECO:0000256" key="1">
    <source>
        <dbReference type="ARBA" id="ARBA00022527"/>
    </source>
</evidence>
<dbReference type="CDD" id="cd16936">
    <property type="entry name" value="HATPase_RsbW-like"/>
    <property type="match status" value="1"/>
</dbReference>
<dbReference type="PANTHER" id="PTHR35526:SF3">
    <property type="entry name" value="ANTI-SIGMA-F FACTOR RSBW"/>
    <property type="match status" value="1"/>
</dbReference>
<comment type="caution">
    <text evidence="3">The sequence shown here is derived from an EMBL/GenBank/DDBJ whole genome shotgun (WGS) entry which is preliminary data.</text>
</comment>
<dbReference type="GO" id="GO:0005524">
    <property type="term" value="F:ATP binding"/>
    <property type="evidence" value="ECO:0007669"/>
    <property type="project" value="UniProtKB-KW"/>
</dbReference>
<evidence type="ECO:0000313" key="4">
    <source>
        <dbReference type="Proteomes" id="UP001612741"/>
    </source>
</evidence>
<keyword evidence="1" id="KW-0808">Transferase</keyword>
<keyword evidence="3" id="KW-0547">Nucleotide-binding</keyword>